<evidence type="ECO:0000313" key="2">
    <source>
        <dbReference type="Proteomes" id="UP000011135"/>
    </source>
</evidence>
<dbReference type="Proteomes" id="UP000011135">
    <property type="component" value="Unassembled WGS sequence"/>
</dbReference>
<evidence type="ECO:0008006" key="3">
    <source>
        <dbReference type="Google" id="ProtNLM"/>
    </source>
</evidence>
<keyword evidence="2" id="KW-1185">Reference proteome</keyword>
<protein>
    <recommendedName>
        <fullName evidence="3">Carrier domain-containing protein</fullName>
    </recommendedName>
</protein>
<name>L8JT21_9BACT</name>
<dbReference type="AlphaFoldDB" id="L8JT21"/>
<reference evidence="1 2" key="1">
    <citation type="submission" date="2012-12" db="EMBL/GenBank/DDBJ databases">
        <title>Genome assembly of Fulvivirga imtechensis AK7.</title>
        <authorList>
            <person name="Nupur N."/>
            <person name="Khatri I."/>
            <person name="Kumar R."/>
            <person name="Subramanian S."/>
            <person name="Pinnaka A."/>
        </authorList>
    </citation>
    <scope>NUCLEOTIDE SEQUENCE [LARGE SCALE GENOMIC DNA]</scope>
    <source>
        <strain evidence="1 2">AK7</strain>
    </source>
</reference>
<accession>L8JT21</accession>
<organism evidence="1 2">
    <name type="scientific">Fulvivirga imtechensis AK7</name>
    <dbReference type="NCBI Taxonomy" id="1237149"/>
    <lineage>
        <taxon>Bacteria</taxon>
        <taxon>Pseudomonadati</taxon>
        <taxon>Bacteroidota</taxon>
        <taxon>Cytophagia</taxon>
        <taxon>Cytophagales</taxon>
        <taxon>Fulvivirgaceae</taxon>
        <taxon>Fulvivirga</taxon>
    </lineage>
</organism>
<proteinExistence type="predicted"/>
<comment type="caution">
    <text evidence="1">The sequence shown here is derived from an EMBL/GenBank/DDBJ whole genome shotgun (WGS) entry which is preliminary data.</text>
</comment>
<dbReference type="EMBL" id="AMZN01000041">
    <property type="protein sequence ID" value="ELR71343.1"/>
    <property type="molecule type" value="Genomic_DNA"/>
</dbReference>
<evidence type="ECO:0000313" key="1">
    <source>
        <dbReference type="EMBL" id="ELR71343.1"/>
    </source>
</evidence>
<gene>
    <name evidence="1" type="ORF">C900_02801</name>
</gene>
<sequence>MIFDKLDIKISIKEIFKHPTIRKLTMQISKEQGQNESLE</sequence>